<keyword evidence="3" id="KW-1185">Reference proteome</keyword>
<sequence>EYKKKAENINSFHKNDKKLNLNKKVDINIDNSKEDKIKDNVADKKEDNQNKRDDIKLDNVEDNRKEDKAEDKHNDITEDNHNKHNKHNDIKSNDINKNNIKEDKHDDIVNFIKSFDIYRDKLTKSFFDHLNDFTCKYDLDVEIEENEIFWNNIVYSWEEEKFLSNVLKSKFRVLKKIYKIKKFKDMKDTLCKLVVEYALDECKYVYMMLD</sequence>
<dbReference type="EMBL" id="ATCN01001308">
    <property type="protein sequence ID" value="EPR77741.1"/>
    <property type="molecule type" value="Genomic_DNA"/>
</dbReference>
<feature type="region of interest" description="Disordered" evidence="1">
    <location>
        <begin position="1"/>
        <end position="97"/>
    </location>
</feature>
<protein>
    <submittedName>
        <fullName evidence="2">Uncharacterized protein</fullName>
    </submittedName>
</protein>
<dbReference type="InParanoid" id="S7W4T6"/>
<proteinExistence type="predicted"/>
<organism evidence="2 3">
    <name type="scientific">Spraguea lophii (strain 42_110)</name>
    <name type="common">Microsporidian parasite</name>
    <dbReference type="NCBI Taxonomy" id="1358809"/>
    <lineage>
        <taxon>Eukaryota</taxon>
        <taxon>Fungi</taxon>
        <taxon>Fungi incertae sedis</taxon>
        <taxon>Microsporidia</taxon>
        <taxon>Spragueidae</taxon>
        <taxon>Spraguea</taxon>
    </lineage>
</organism>
<dbReference type="AlphaFoldDB" id="S7W4T6"/>
<dbReference type="VEuPathDB" id="MicrosporidiaDB:SLOPH_719"/>
<evidence type="ECO:0000256" key="1">
    <source>
        <dbReference type="SAM" id="MobiDB-lite"/>
    </source>
</evidence>
<evidence type="ECO:0000313" key="3">
    <source>
        <dbReference type="Proteomes" id="UP000014978"/>
    </source>
</evidence>
<feature type="non-terminal residue" evidence="2">
    <location>
        <position position="1"/>
    </location>
</feature>
<reference evidence="3" key="1">
    <citation type="journal article" date="2013" name="PLoS Genet.">
        <title>The genome of Spraguea lophii and the basis of host-microsporidian interactions.</title>
        <authorList>
            <person name="Campbell S.E."/>
            <person name="Williams T.A."/>
            <person name="Yousuf A."/>
            <person name="Soanes D.M."/>
            <person name="Paszkiewicz K.H."/>
            <person name="Williams B.A.P."/>
        </authorList>
    </citation>
    <scope>NUCLEOTIDE SEQUENCE [LARGE SCALE GENOMIC DNA]</scope>
    <source>
        <strain evidence="3">42_110</strain>
    </source>
</reference>
<evidence type="ECO:0000313" key="2">
    <source>
        <dbReference type="EMBL" id="EPR77741.1"/>
    </source>
</evidence>
<gene>
    <name evidence="2" type="ORF">SLOPH_719</name>
</gene>
<accession>S7W4T6</accession>
<dbReference type="Proteomes" id="UP000014978">
    <property type="component" value="Unassembled WGS sequence"/>
</dbReference>
<dbReference type="HOGENOM" id="CLU_1312815_0_0_1"/>
<comment type="caution">
    <text evidence="2">The sequence shown here is derived from an EMBL/GenBank/DDBJ whole genome shotgun (WGS) entry which is preliminary data.</text>
</comment>
<name>S7W4T6_SPRLO</name>